<dbReference type="HOGENOM" id="CLU_2667406_0_0_11"/>
<dbReference type="KEGG" id="nbr:O3I_021545"/>
<dbReference type="AlphaFoldDB" id="K0ER58"/>
<feature type="transmembrane region" description="Helical" evidence="1">
    <location>
        <begin position="21"/>
        <end position="41"/>
    </location>
</feature>
<keyword evidence="3" id="KW-1185">Reference proteome</keyword>
<sequence>MSGLARLVHIGFRAGLLRGGFLLRCLALGFGFVLLRLALAFEALVTGDDTGGLLGLAFHVFDDTFDALAGATSMF</sequence>
<reference evidence="2 3" key="1">
    <citation type="journal article" date="2012" name="J. Bacteriol.">
        <title>Complete genome sequence of Nocardia brasiliensis HUJEG-1.</title>
        <authorList>
            <person name="Vera-Cabrera L."/>
            <person name="Ortiz-Lopez R."/>
            <person name="Elizondo-Gonzalez R."/>
            <person name="Perez-Maya A.A."/>
            <person name="Ocampo-Candiani J."/>
        </authorList>
    </citation>
    <scope>NUCLEOTIDE SEQUENCE [LARGE SCALE GENOMIC DNA]</scope>
    <source>
        <strain evidence="3">ATCC 700358</strain>
    </source>
</reference>
<proteinExistence type="predicted"/>
<keyword evidence="1" id="KW-0812">Transmembrane</keyword>
<protein>
    <submittedName>
        <fullName evidence="2">Uncharacterized protein</fullName>
    </submittedName>
</protein>
<name>K0ER58_NOCB7</name>
<dbReference type="EMBL" id="CP003876">
    <property type="protein sequence ID" value="AFU02268.1"/>
    <property type="molecule type" value="Genomic_DNA"/>
</dbReference>
<keyword evidence="1" id="KW-0472">Membrane</keyword>
<keyword evidence="1" id="KW-1133">Transmembrane helix</keyword>
<evidence type="ECO:0000313" key="3">
    <source>
        <dbReference type="Proteomes" id="UP000006304"/>
    </source>
</evidence>
<organism evidence="2 3">
    <name type="scientific">Nocardia brasiliensis (strain ATCC 700358 / HUJEG-1)</name>
    <dbReference type="NCBI Taxonomy" id="1133849"/>
    <lineage>
        <taxon>Bacteria</taxon>
        <taxon>Bacillati</taxon>
        <taxon>Actinomycetota</taxon>
        <taxon>Actinomycetes</taxon>
        <taxon>Mycobacteriales</taxon>
        <taxon>Nocardiaceae</taxon>
        <taxon>Nocardia</taxon>
    </lineage>
</organism>
<evidence type="ECO:0000256" key="1">
    <source>
        <dbReference type="SAM" id="Phobius"/>
    </source>
</evidence>
<evidence type="ECO:0000313" key="2">
    <source>
        <dbReference type="EMBL" id="AFU02268.1"/>
    </source>
</evidence>
<gene>
    <name evidence="2" type="ORF">O3I_021545</name>
</gene>
<dbReference type="Proteomes" id="UP000006304">
    <property type="component" value="Chromosome"/>
</dbReference>
<accession>K0ER58</accession>